<sequence length="212" mass="22599">MPRASRTKASKHSAAVQLPSKRSFAVPEGQVVGSIIPEASEAGPSKEIGPSDVSFSKLKKGKLPATVPEVISPHPYSRSHVRREKRKAKQHLAGGDLGHLSTALSEVMGDAAPPSPPPTKNKLGQHPKPTVVKKKGEDRGKIGEGRGRTMSEHARRKQIALEAKRIPAIVQHPAYKASPWSTIRLHASNSLATVPPVGSKKPEKATGGMEVE</sequence>
<dbReference type="AlphaFoldDB" id="A0AAD9FWE8"/>
<feature type="compositionally biased region" description="Basic residues" evidence="5">
    <location>
        <begin position="77"/>
        <end position="90"/>
    </location>
</feature>
<keyword evidence="4" id="KW-0539">Nucleus</keyword>
<protein>
    <recommendedName>
        <fullName evidence="3">Ribosome biogenesis protein SLX9</fullName>
    </recommendedName>
</protein>
<feature type="compositionally biased region" description="Basic residues" evidence="5">
    <location>
        <begin position="1"/>
        <end position="11"/>
    </location>
</feature>
<evidence type="ECO:0000256" key="4">
    <source>
        <dbReference type="ARBA" id="ARBA00023242"/>
    </source>
</evidence>
<dbReference type="Proteomes" id="UP001182556">
    <property type="component" value="Unassembled WGS sequence"/>
</dbReference>
<keyword evidence="7" id="KW-1185">Reference proteome</keyword>
<dbReference type="EMBL" id="JAODAN010000001">
    <property type="protein sequence ID" value="KAK1927268.1"/>
    <property type="molecule type" value="Genomic_DNA"/>
</dbReference>
<comment type="similarity">
    <text evidence="2">Belongs to the SLX9 family.</text>
</comment>
<organism evidence="6 7">
    <name type="scientific">Papiliotrema laurentii</name>
    <name type="common">Cryptococcus laurentii</name>
    <dbReference type="NCBI Taxonomy" id="5418"/>
    <lineage>
        <taxon>Eukaryota</taxon>
        <taxon>Fungi</taxon>
        <taxon>Dikarya</taxon>
        <taxon>Basidiomycota</taxon>
        <taxon>Agaricomycotina</taxon>
        <taxon>Tremellomycetes</taxon>
        <taxon>Tremellales</taxon>
        <taxon>Rhynchogastremaceae</taxon>
        <taxon>Papiliotrema</taxon>
    </lineage>
</organism>
<evidence type="ECO:0000256" key="5">
    <source>
        <dbReference type="SAM" id="MobiDB-lite"/>
    </source>
</evidence>
<comment type="caution">
    <text evidence="6">The sequence shown here is derived from an EMBL/GenBank/DDBJ whole genome shotgun (WGS) entry which is preliminary data.</text>
</comment>
<dbReference type="InterPro" id="IPR028160">
    <property type="entry name" value="Slx9-like"/>
</dbReference>
<dbReference type="GO" id="GO:0000462">
    <property type="term" value="P:maturation of SSU-rRNA from tricistronic rRNA transcript (SSU-rRNA, 5.8S rRNA, LSU-rRNA)"/>
    <property type="evidence" value="ECO:0007669"/>
    <property type="project" value="InterPro"/>
</dbReference>
<dbReference type="GO" id="GO:0030688">
    <property type="term" value="C:preribosome, small subunit precursor"/>
    <property type="evidence" value="ECO:0007669"/>
    <property type="project" value="InterPro"/>
</dbReference>
<reference evidence="6" key="1">
    <citation type="submission" date="2023-02" db="EMBL/GenBank/DDBJ databases">
        <title>Identification and recombinant expression of a fungal hydrolase from Papiliotrema laurentii that hydrolyzes apple cutin and clears colloidal polyester polyurethane.</title>
        <authorList>
            <consortium name="DOE Joint Genome Institute"/>
            <person name="Roman V.A."/>
            <person name="Bojanowski C."/>
            <person name="Crable B.R."/>
            <person name="Wagner D.N."/>
            <person name="Hung C.S."/>
            <person name="Nadeau L.J."/>
            <person name="Schratz L."/>
            <person name="Haridas S."/>
            <person name="Pangilinan J."/>
            <person name="Lipzen A."/>
            <person name="Na H."/>
            <person name="Yan M."/>
            <person name="Ng V."/>
            <person name="Grigoriev I.V."/>
            <person name="Spatafora J.W."/>
            <person name="Barlow D."/>
            <person name="Biffinger J."/>
            <person name="Kelley-Loughnane N."/>
            <person name="Varaljay V.A."/>
            <person name="Crookes-Goodson W.J."/>
        </authorList>
    </citation>
    <scope>NUCLEOTIDE SEQUENCE</scope>
    <source>
        <strain evidence="6">5307AH</strain>
    </source>
</reference>
<accession>A0AAD9FWE8</accession>
<dbReference type="GO" id="GO:0005730">
    <property type="term" value="C:nucleolus"/>
    <property type="evidence" value="ECO:0007669"/>
    <property type="project" value="UniProtKB-SubCell"/>
</dbReference>
<comment type="subcellular location">
    <subcellularLocation>
        <location evidence="1">Nucleus</location>
        <location evidence="1">Nucleolus</location>
    </subcellularLocation>
</comment>
<evidence type="ECO:0000313" key="7">
    <source>
        <dbReference type="Proteomes" id="UP001182556"/>
    </source>
</evidence>
<feature type="region of interest" description="Disordered" evidence="5">
    <location>
        <begin position="192"/>
        <end position="212"/>
    </location>
</feature>
<dbReference type="GO" id="GO:0030686">
    <property type="term" value="C:90S preribosome"/>
    <property type="evidence" value="ECO:0007669"/>
    <property type="project" value="InterPro"/>
</dbReference>
<evidence type="ECO:0000313" key="6">
    <source>
        <dbReference type="EMBL" id="KAK1927268.1"/>
    </source>
</evidence>
<name>A0AAD9FWE8_PAPLA</name>
<feature type="compositionally biased region" description="Basic and acidic residues" evidence="5">
    <location>
        <begin position="134"/>
        <end position="153"/>
    </location>
</feature>
<feature type="region of interest" description="Disordered" evidence="5">
    <location>
        <begin position="1"/>
        <end position="156"/>
    </location>
</feature>
<proteinExistence type="inferred from homology"/>
<evidence type="ECO:0000256" key="3">
    <source>
        <dbReference type="ARBA" id="ARBA00021321"/>
    </source>
</evidence>
<gene>
    <name evidence="6" type="ORF">DB88DRAFT_477422</name>
</gene>
<dbReference type="Pfam" id="PF15341">
    <property type="entry name" value="SLX9"/>
    <property type="match status" value="1"/>
</dbReference>
<evidence type="ECO:0000256" key="1">
    <source>
        <dbReference type="ARBA" id="ARBA00004604"/>
    </source>
</evidence>
<evidence type="ECO:0000256" key="2">
    <source>
        <dbReference type="ARBA" id="ARBA00011022"/>
    </source>
</evidence>